<dbReference type="GO" id="GO:0005737">
    <property type="term" value="C:cytoplasm"/>
    <property type="evidence" value="ECO:0007669"/>
    <property type="project" value="TreeGrafter"/>
</dbReference>
<feature type="binding site" description="axial binding residue" evidence="8">
    <location>
        <position position="444"/>
    </location>
    <ligand>
        <name>heme</name>
        <dbReference type="ChEBI" id="CHEBI:30413"/>
    </ligand>
    <ligandPart>
        <name>Fe</name>
        <dbReference type="ChEBI" id="CHEBI:18248"/>
    </ligandPart>
</feature>
<organism evidence="11 12">
    <name type="scientific">Cryptotermes secundus</name>
    <dbReference type="NCBI Taxonomy" id="105785"/>
    <lineage>
        <taxon>Eukaryota</taxon>
        <taxon>Metazoa</taxon>
        <taxon>Ecdysozoa</taxon>
        <taxon>Arthropoda</taxon>
        <taxon>Hexapoda</taxon>
        <taxon>Insecta</taxon>
        <taxon>Pterygota</taxon>
        <taxon>Neoptera</taxon>
        <taxon>Polyneoptera</taxon>
        <taxon>Dictyoptera</taxon>
        <taxon>Blattodea</taxon>
        <taxon>Blattoidea</taxon>
        <taxon>Termitoidae</taxon>
        <taxon>Kalotermitidae</taxon>
        <taxon>Cryptotermitinae</taxon>
        <taxon>Cryptotermes</taxon>
    </lineage>
</organism>
<dbReference type="InterPro" id="IPR036396">
    <property type="entry name" value="Cyt_P450_sf"/>
</dbReference>
<feature type="chain" id="PRO_5014451163" evidence="10">
    <location>
        <begin position="17"/>
        <end position="503"/>
    </location>
</feature>
<evidence type="ECO:0000256" key="9">
    <source>
        <dbReference type="RuleBase" id="RU000461"/>
    </source>
</evidence>
<dbReference type="GO" id="GO:0005506">
    <property type="term" value="F:iron ion binding"/>
    <property type="evidence" value="ECO:0007669"/>
    <property type="project" value="InterPro"/>
</dbReference>
<keyword evidence="3 8" id="KW-0349">Heme</keyword>
<keyword evidence="7 9" id="KW-0503">Monooxygenase</keyword>
<dbReference type="InParanoid" id="A0A2J7QMN4"/>
<accession>A0A2J7QMN4</accession>
<dbReference type="InterPro" id="IPR050182">
    <property type="entry name" value="Cytochrome_P450_fam2"/>
</dbReference>
<dbReference type="GO" id="GO:0016712">
    <property type="term" value="F:oxidoreductase activity, acting on paired donors, with incorporation or reduction of molecular oxygen, reduced flavin or flavoprotein as one donor, and incorporation of one atom of oxygen"/>
    <property type="evidence" value="ECO:0007669"/>
    <property type="project" value="TreeGrafter"/>
</dbReference>
<keyword evidence="5 9" id="KW-0560">Oxidoreductase</keyword>
<evidence type="ECO:0000256" key="2">
    <source>
        <dbReference type="ARBA" id="ARBA00010617"/>
    </source>
</evidence>
<dbReference type="CDD" id="cd20651">
    <property type="entry name" value="CYP15A1-like"/>
    <property type="match status" value="1"/>
</dbReference>
<dbReference type="GO" id="GO:0020037">
    <property type="term" value="F:heme binding"/>
    <property type="evidence" value="ECO:0007669"/>
    <property type="project" value="InterPro"/>
</dbReference>
<dbReference type="OrthoDB" id="3934656at2759"/>
<evidence type="ECO:0000313" key="12">
    <source>
        <dbReference type="Proteomes" id="UP000235965"/>
    </source>
</evidence>
<keyword evidence="6 8" id="KW-0408">Iron</keyword>
<evidence type="ECO:0000256" key="10">
    <source>
        <dbReference type="SAM" id="SignalP"/>
    </source>
</evidence>
<evidence type="ECO:0000313" key="11">
    <source>
        <dbReference type="EMBL" id="PNF29828.1"/>
    </source>
</evidence>
<reference evidence="11 12" key="1">
    <citation type="submission" date="2017-12" db="EMBL/GenBank/DDBJ databases">
        <title>Hemimetabolous genomes reveal molecular basis of termite eusociality.</title>
        <authorList>
            <person name="Harrison M.C."/>
            <person name="Jongepier E."/>
            <person name="Robertson H.M."/>
            <person name="Arning N."/>
            <person name="Bitard-Feildel T."/>
            <person name="Chao H."/>
            <person name="Childers C.P."/>
            <person name="Dinh H."/>
            <person name="Doddapaneni H."/>
            <person name="Dugan S."/>
            <person name="Gowin J."/>
            <person name="Greiner C."/>
            <person name="Han Y."/>
            <person name="Hu H."/>
            <person name="Hughes D.S.T."/>
            <person name="Huylmans A.-K."/>
            <person name="Kemena C."/>
            <person name="Kremer L.P.M."/>
            <person name="Lee S.L."/>
            <person name="Lopez-Ezquerra A."/>
            <person name="Mallet L."/>
            <person name="Monroy-Kuhn J.M."/>
            <person name="Moser A."/>
            <person name="Murali S.C."/>
            <person name="Muzny D.M."/>
            <person name="Otani S."/>
            <person name="Piulachs M.-D."/>
            <person name="Poelchau M."/>
            <person name="Qu J."/>
            <person name="Schaub F."/>
            <person name="Wada-Katsumata A."/>
            <person name="Worley K.C."/>
            <person name="Xie Q."/>
            <person name="Ylla G."/>
            <person name="Poulsen M."/>
            <person name="Gibbs R.A."/>
            <person name="Schal C."/>
            <person name="Richards S."/>
            <person name="Belles X."/>
            <person name="Korb J."/>
            <person name="Bornberg-Bauer E."/>
        </authorList>
    </citation>
    <scope>NUCLEOTIDE SEQUENCE [LARGE SCALE GENOMIC DNA]</scope>
    <source>
        <tissue evidence="11">Whole body</tissue>
    </source>
</reference>
<dbReference type="PRINTS" id="PR00385">
    <property type="entry name" value="P450"/>
</dbReference>
<dbReference type="PANTHER" id="PTHR24300">
    <property type="entry name" value="CYTOCHROME P450 508A4-RELATED"/>
    <property type="match status" value="1"/>
</dbReference>
<dbReference type="GO" id="GO:0008395">
    <property type="term" value="F:steroid hydroxylase activity"/>
    <property type="evidence" value="ECO:0007669"/>
    <property type="project" value="TreeGrafter"/>
</dbReference>
<dbReference type="STRING" id="105785.A0A2J7QMN4"/>
<dbReference type="PANTHER" id="PTHR24300:SF376">
    <property type="entry name" value="CYTOCHROME P450 15A1"/>
    <property type="match status" value="1"/>
</dbReference>
<keyword evidence="10" id="KW-0732">Signal</keyword>
<dbReference type="AlphaFoldDB" id="A0A2J7QMN4"/>
<evidence type="ECO:0000256" key="8">
    <source>
        <dbReference type="PIRSR" id="PIRSR602401-1"/>
    </source>
</evidence>
<dbReference type="EMBL" id="NEVH01013204">
    <property type="protein sequence ID" value="PNF29828.1"/>
    <property type="molecule type" value="Genomic_DNA"/>
</dbReference>
<dbReference type="SUPFAM" id="SSF48264">
    <property type="entry name" value="Cytochrome P450"/>
    <property type="match status" value="1"/>
</dbReference>
<gene>
    <name evidence="11" type="ORF">B7P43_G09526</name>
</gene>
<dbReference type="GO" id="GO:0006805">
    <property type="term" value="P:xenobiotic metabolic process"/>
    <property type="evidence" value="ECO:0007669"/>
    <property type="project" value="TreeGrafter"/>
</dbReference>
<dbReference type="Gene3D" id="1.10.630.10">
    <property type="entry name" value="Cytochrome P450"/>
    <property type="match status" value="1"/>
</dbReference>
<evidence type="ECO:0000256" key="6">
    <source>
        <dbReference type="ARBA" id="ARBA00023004"/>
    </source>
</evidence>
<sequence length="503" mass="57280">MLSLVLATILLLLSAAFFLQKFRRPKNFPPGPSWLPVVGNFSDLKRKCREKKYMHEAVAALAREHDTPVLGLKLGADLTIVVFGHELVKQVFVREEFDGRPDTFFIRLRAMGGRRGITFTDGKFWHEQRSFAVRHLRQVGFGKELMEDMIMDELQELVRLFGESSQAGRSVSMGPTFAPSVLNVLWVLTTGASFSSRDDPRLHRLLHVLKARAKAFDMAGGTLNQFPWMRFLAPERTGHNLILRLNSDLKDIFMASILEHQKGYSPDKTNDLIDAFLHEMETRKAVETSSFTVDQLIMICMDFFIAGAQTTSTTLDFVFIMMLLYPDVQRRVQAELDAVVGRGRPPQLADRNKLPYVEAVLTEVQRMYQVTPVAGPRRVTKDTTLHGYNIPKDTTVLMSLWSVHYDRQHWKDPEQFRPERHLNDKGELVVDEWLLPFGLGRRRCLGEALARSCLFIFFAGVLQNFDVLPVPSKELPGEAPVPGLTLSPQPYSVMLKPRLTHMT</sequence>
<dbReference type="Proteomes" id="UP000235965">
    <property type="component" value="Unassembled WGS sequence"/>
</dbReference>
<dbReference type="FunFam" id="1.10.630.10:FF:000036">
    <property type="entry name" value="CYtochrome P450 family"/>
    <property type="match status" value="1"/>
</dbReference>
<comment type="caution">
    <text evidence="11">The sequence shown here is derived from an EMBL/GenBank/DDBJ whole genome shotgun (WGS) entry which is preliminary data.</text>
</comment>
<evidence type="ECO:0000256" key="5">
    <source>
        <dbReference type="ARBA" id="ARBA00023002"/>
    </source>
</evidence>
<evidence type="ECO:0000256" key="7">
    <source>
        <dbReference type="ARBA" id="ARBA00023033"/>
    </source>
</evidence>
<evidence type="ECO:0000256" key="3">
    <source>
        <dbReference type="ARBA" id="ARBA00022617"/>
    </source>
</evidence>
<dbReference type="InterPro" id="IPR002401">
    <property type="entry name" value="Cyt_P450_E_grp-I"/>
</dbReference>
<dbReference type="PROSITE" id="PS00086">
    <property type="entry name" value="CYTOCHROME_P450"/>
    <property type="match status" value="1"/>
</dbReference>
<dbReference type="PRINTS" id="PR00463">
    <property type="entry name" value="EP450I"/>
</dbReference>
<protein>
    <submittedName>
        <fullName evidence="11">Putative cytochrome P450 305a1</fullName>
    </submittedName>
</protein>
<comment type="cofactor">
    <cofactor evidence="1 8">
        <name>heme</name>
        <dbReference type="ChEBI" id="CHEBI:30413"/>
    </cofactor>
</comment>
<evidence type="ECO:0000256" key="1">
    <source>
        <dbReference type="ARBA" id="ARBA00001971"/>
    </source>
</evidence>
<name>A0A2J7QMN4_9NEOP</name>
<keyword evidence="4 8" id="KW-0479">Metal-binding</keyword>
<dbReference type="GO" id="GO:0006082">
    <property type="term" value="P:organic acid metabolic process"/>
    <property type="evidence" value="ECO:0007669"/>
    <property type="project" value="TreeGrafter"/>
</dbReference>
<dbReference type="InterPro" id="IPR001128">
    <property type="entry name" value="Cyt_P450"/>
</dbReference>
<dbReference type="Pfam" id="PF00067">
    <property type="entry name" value="p450"/>
    <property type="match status" value="1"/>
</dbReference>
<proteinExistence type="inferred from homology"/>
<feature type="signal peptide" evidence="10">
    <location>
        <begin position="1"/>
        <end position="16"/>
    </location>
</feature>
<keyword evidence="12" id="KW-1185">Reference proteome</keyword>
<dbReference type="InterPro" id="IPR017972">
    <property type="entry name" value="Cyt_P450_CS"/>
</dbReference>
<evidence type="ECO:0000256" key="4">
    <source>
        <dbReference type="ARBA" id="ARBA00022723"/>
    </source>
</evidence>
<dbReference type="FunCoup" id="A0A2J7QMN4">
    <property type="interactions" value="17"/>
</dbReference>
<comment type="similarity">
    <text evidence="2 9">Belongs to the cytochrome P450 family.</text>
</comment>